<feature type="domain" description="GH26" evidence="7">
    <location>
        <begin position="140"/>
        <end position="455"/>
    </location>
</feature>
<name>A0A368VGC1_9BACT</name>
<organism evidence="8 9">
    <name type="scientific">Marinilabilia salmonicolor</name>
    <dbReference type="NCBI Taxonomy" id="989"/>
    <lineage>
        <taxon>Bacteria</taxon>
        <taxon>Pseudomonadati</taxon>
        <taxon>Bacteroidota</taxon>
        <taxon>Bacteroidia</taxon>
        <taxon>Marinilabiliales</taxon>
        <taxon>Marinilabiliaceae</taxon>
        <taxon>Marinilabilia</taxon>
    </lineage>
</organism>
<feature type="signal peptide" evidence="6">
    <location>
        <begin position="1"/>
        <end position="19"/>
    </location>
</feature>
<dbReference type="InterPro" id="IPR000805">
    <property type="entry name" value="Glyco_hydro_26"/>
</dbReference>
<keyword evidence="9" id="KW-1185">Reference proteome</keyword>
<dbReference type="EMBL" id="QPIZ01000001">
    <property type="protein sequence ID" value="RCW39245.1"/>
    <property type="molecule type" value="Genomic_DNA"/>
</dbReference>
<dbReference type="PRINTS" id="PR00739">
    <property type="entry name" value="GLHYDRLASE26"/>
</dbReference>
<keyword evidence="4 5" id="KW-0326">Glycosidase</keyword>
<protein>
    <submittedName>
        <fullName evidence="8">Mannan endo-1,4-beta-mannosidase</fullName>
    </submittedName>
</protein>
<feature type="chain" id="PRO_5016579101" evidence="6">
    <location>
        <begin position="20"/>
        <end position="461"/>
    </location>
</feature>
<dbReference type="PANTHER" id="PTHR40079">
    <property type="entry name" value="MANNAN ENDO-1,4-BETA-MANNOSIDASE E-RELATED"/>
    <property type="match status" value="1"/>
</dbReference>
<feature type="active site" description="Nucleophile" evidence="5">
    <location>
        <position position="392"/>
    </location>
</feature>
<gene>
    <name evidence="8" type="ORF">DFO77_10113</name>
</gene>
<evidence type="ECO:0000256" key="3">
    <source>
        <dbReference type="ARBA" id="ARBA00022801"/>
    </source>
</evidence>
<dbReference type="AlphaFoldDB" id="A0A368VGC1"/>
<reference evidence="8 9" key="1">
    <citation type="submission" date="2018-07" db="EMBL/GenBank/DDBJ databases">
        <title>Freshwater and sediment microbial communities from various areas in North America, analyzing microbe dynamics in response to fracking.</title>
        <authorList>
            <person name="Lamendella R."/>
        </authorList>
    </citation>
    <scope>NUCLEOTIDE SEQUENCE [LARGE SCALE GENOMIC DNA]</scope>
    <source>
        <strain evidence="8 9">160A</strain>
    </source>
</reference>
<proteinExistence type="inferred from homology"/>
<dbReference type="Pfam" id="PF02156">
    <property type="entry name" value="Glyco_hydro_26"/>
    <property type="match status" value="1"/>
</dbReference>
<evidence type="ECO:0000259" key="7">
    <source>
        <dbReference type="PROSITE" id="PS51764"/>
    </source>
</evidence>
<evidence type="ECO:0000256" key="6">
    <source>
        <dbReference type="SAM" id="SignalP"/>
    </source>
</evidence>
<evidence type="ECO:0000256" key="2">
    <source>
        <dbReference type="ARBA" id="ARBA00022729"/>
    </source>
</evidence>
<feature type="active site" description="Proton donor" evidence="5">
    <location>
        <position position="292"/>
    </location>
</feature>
<dbReference type="Proteomes" id="UP000252733">
    <property type="component" value="Unassembled WGS sequence"/>
</dbReference>
<evidence type="ECO:0000256" key="1">
    <source>
        <dbReference type="ARBA" id="ARBA00007754"/>
    </source>
</evidence>
<evidence type="ECO:0000256" key="4">
    <source>
        <dbReference type="ARBA" id="ARBA00023295"/>
    </source>
</evidence>
<accession>A0A368VGC1</accession>
<comment type="similarity">
    <text evidence="1 5">Belongs to the glycosyl hydrolase 26 family.</text>
</comment>
<evidence type="ECO:0000313" key="8">
    <source>
        <dbReference type="EMBL" id="RCW39245.1"/>
    </source>
</evidence>
<comment type="caution">
    <text evidence="8">The sequence shown here is derived from an EMBL/GenBank/DDBJ whole genome shotgun (WGS) entry which is preliminary data.</text>
</comment>
<dbReference type="PANTHER" id="PTHR40079:SF4">
    <property type="entry name" value="GH26 DOMAIN-CONTAINING PROTEIN-RELATED"/>
    <property type="match status" value="1"/>
</dbReference>
<dbReference type="InterPro" id="IPR017853">
    <property type="entry name" value="GH"/>
</dbReference>
<keyword evidence="3 5" id="KW-0378">Hydrolase</keyword>
<dbReference type="Pfam" id="PF13205">
    <property type="entry name" value="Big_5"/>
    <property type="match status" value="1"/>
</dbReference>
<dbReference type="InterPro" id="IPR032812">
    <property type="entry name" value="SbsA_Ig"/>
</dbReference>
<sequence>MSRSLFLIFAVLISVSGCSSDSDTPKVPPLFVSSTPADGAEDVAVSSEVSVTYDEVITLAENHGITINGQSATASAHLTKVIIEENLEKGKEYRVSVPAGTAINTSGVPSESGVEFSFTTEAAPQPVEISADLVVTNPSQEAQNVYNFLKENYGTKIISGAVANVSWNTNEADWVYKHTGKYPAMNTFDYIHLNWSPANWIDYNDTQVVEDWWANKGIVSACWHWNVPPSEGVTDNNQFSTYAEDTEFSAANALVEGTWENEIVNADLEEMAGYLKLLRDKNIPVVWRPLHEAAGNIYEYDNGTAWFWWGYDGAEAYRKLWVYMFEYFEQQGLNNLIWVWTTQTKDEAFYPGDEYVDIVGRDIYDNESGENIATQFEEIQTTYPTKMITLSENGSVAEISEQWNSGALWSYFMPWYDYDRTVDPESAAFEETTHGHANIEWWLDAFSDNAVITLDEMPDLK</sequence>
<dbReference type="GO" id="GO:0006080">
    <property type="term" value="P:substituted mannan metabolic process"/>
    <property type="evidence" value="ECO:0007669"/>
    <property type="project" value="InterPro"/>
</dbReference>
<dbReference type="SUPFAM" id="SSF51445">
    <property type="entry name" value="(Trans)glycosidases"/>
    <property type="match status" value="1"/>
</dbReference>
<dbReference type="RefSeq" id="WP_114436102.1">
    <property type="nucleotide sequence ID" value="NZ_QPIZ01000001.1"/>
</dbReference>
<dbReference type="InterPro" id="IPR022790">
    <property type="entry name" value="GH26_dom"/>
</dbReference>
<dbReference type="GO" id="GO:0016985">
    <property type="term" value="F:mannan endo-1,4-beta-mannosidase activity"/>
    <property type="evidence" value="ECO:0007669"/>
    <property type="project" value="InterPro"/>
</dbReference>
<evidence type="ECO:0000313" key="9">
    <source>
        <dbReference type="Proteomes" id="UP000252733"/>
    </source>
</evidence>
<evidence type="ECO:0000256" key="5">
    <source>
        <dbReference type="PROSITE-ProRule" id="PRU01100"/>
    </source>
</evidence>
<dbReference type="PROSITE" id="PS51257">
    <property type="entry name" value="PROKAR_LIPOPROTEIN"/>
    <property type="match status" value="1"/>
</dbReference>
<dbReference type="PROSITE" id="PS51764">
    <property type="entry name" value="GH26"/>
    <property type="match status" value="1"/>
</dbReference>
<keyword evidence="2 6" id="KW-0732">Signal</keyword>
<dbReference type="Gene3D" id="3.20.20.80">
    <property type="entry name" value="Glycosidases"/>
    <property type="match status" value="1"/>
</dbReference>